<keyword evidence="4 9" id="KW-0067">ATP-binding</keyword>
<gene>
    <name evidence="9" type="ORF">SAMN04488066_102153</name>
</gene>
<comment type="similarity">
    <text evidence="1">Belongs to the ABC transporter superfamily.</text>
</comment>
<evidence type="ECO:0000256" key="6">
    <source>
        <dbReference type="ARBA" id="ARBA00056071"/>
    </source>
</evidence>
<evidence type="ECO:0000313" key="10">
    <source>
        <dbReference type="Proteomes" id="UP000323537"/>
    </source>
</evidence>
<dbReference type="Pfam" id="PF12399">
    <property type="entry name" value="BCA_ABC_TP_C"/>
    <property type="match status" value="1"/>
</dbReference>
<sequence>MSLLAAEGLVKDFGGLRAIDGLSVSIDEGELVGVMGPNGAGKSTFFNCVSGVIPPDEGTVTLDGTDVTGDPPESLAHRGLVRTFQNTRELETMTVRDNVRLAAPDQPGERTLPALLRSGSMREREETVRERADELIETFELDHLADEYSSNLSGGQRKLLELARTLMLDPDVLLLDEPFAGVNPTLTREIADHVRDLNADGMTIVIIEHELETLTDLVDRLVVLQQGRLLVEGEPEAVLEDERVIEAYLGGDAE</sequence>
<dbReference type="InterPro" id="IPR003439">
    <property type="entry name" value="ABC_transporter-like_ATP-bd"/>
</dbReference>
<feature type="domain" description="ABC transporter" evidence="8">
    <location>
        <begin position="4"/>
        <end position="251"/>
    </location>
</feature>
<dbReference type="CDD" id="cd03219">
    <property type="entry name" value="ABC_Mj1267_LivG_branched"/>
    <property type="match status" value="1"/>
</dbReference>
<dbReference type="OrthoDB" id="44250at2157"/>
<dbReference type="InterPro" id="IPR051120">
    <property type="entry name" value="ABC_AA/LPS_Transport"/>
</dbReference>
<dbReference type="InterPro" id="IPR032823">
    <property type="entry name" value="BCA_ABC_TP_C"/>
</dbReference>
<name>A0A1I2ZKW7_9EURY</name>
<evidence type="ECO:0000256" key="3">
    <source>
        <dbReference type="ARBA" id="ARBA00022741"/>
    </source>
</evidence>
<evidence type="ECO:0000256" key="1">
    <source>
        <dbReference type="ARBA" id="ARBA00005417"/>
    </source>
</evidence>
<dbReference type="FunFam" id="3.40.50.300:FF:000421">
    <property type="entry name" value="Branched-chain amino acid ABC transporter ATP-binding protein"/>
    <property type="match status" value="1"/>
</dbReference>
<dbReference type="InterPro" id="IPR017871">
    <property type="entry name" value="ABC_transporter-like_CS"/>
</dbReference>
<dbReference type="RefSeq" id="WP_149783312.1">
    <property type="nucleotide sequence ID" value="NZ_BAAADP010000005.1"/>
</dbReference>
<dbReference type="PROSITE" id="PS00211">
    <property type="entry name" value="ABC_TRANSPORTER_1"/>
    <property type="match status" value="1"/>
</dbReference>
<dbReference type="PANTHER" id="PTHR45772:SF9">
    <property type="entry name" value="CONSERVED COMPONENT OF ABC TRANSPORTER FOR NATURAL AMINO ACIDS"/>
    <property type="match status" value="1"/>
</dbReference>
<dbReference type="PROSITE" id="PS50893">
    <property type="entry name" value="ABC_TRANSPORTER_2"/>
    <property type="match status" value="1"/>
</dbReference>
<comment type="function">
    <text evidence="6">Probable component of a branched-chain amino-acid transport system.</text>
</comment>
<keyword evidence="10" id="KW-1185">Reference proteome</keyword>
<dbReference type="SMART" id="SM00382">
    <property type="entry name" value="AAA"/>
    <property type="match status" value="1"/>
</dbReference>
<evidence type="ECO:0000256" key="5">
    <source>
        <dbReference type="ARBA" id="ARBA00022970"/>
    </source>
</evidence>
<keyword evidence="5" id="KW-0029">Amino-acid transport</keyword>
<evidence type="ECO:0000256" key="4">
    <source>
        <dbReference type="ARBA" id="ARBA00022840"/>
    </source>
</evidence>
<evidence type="ECO:0000256" key="2">
    <source>
        <dbReference type="ARBA" id="ARBA00022448"/>
    </source>
</evidence>
<dbReference type="Proteomes" id="UP000323537">
    <property type="component" value="Unassembled WGS sequence"/>
</dbReference>
<dbReference type="PANTHER" id="PTHR45772">
    <property type="entry name" value="CONSERVED COMPONENT OF ABC TRANSPORTER FOR NATURAL AMINO ACIDS-RELATED"/>
    <property type="match status" value="1"/>
</dbReference>
<reference evidence="9 10" key="1">
    <citation type="submission" date="2016-10" db="EMBL/GenBank/DDBJ databases">
        <authorList>
            <person name="Varghese N."/>
            <person name="Submissions S."/>
        </authorList>
    </citation>
    <scope>NUCLEOTIDE SEQUENCE [LARGE SCALE GENOMIC DNA]</scope>
    <source>
        <strain evidence="9 10">CGMCC 1.6377</strain>
    </source>
</reference>
<keyword evidence="2" id="KW-0813">Transport</keyword>
<proteinExistence type="inferred from homology"/>
<dbReference type="GO" id="GO:0005886">
    <property type="term" value="C:plasma membrane"/>
    <property type="evidence" value="ECO:0007669"/>
    <property type="project" value="TreeGrafter"/>
</dbReference>
<dbReference type="EMBL" id="FOPZ01000002">
    <property type="protein sequence ID" value="SFH37761.1"/>
    <property type="molecule type" value="Genomic_DNA"/>
</dbReference>
<keyword evidence="3" id="KW-0547">Nucleotide-binding</keyword>
<dbReference type="GO" id="GO:0005524">
    <property type="term" value="F:ATP binding"/>
    <property type="evidence" value="ECO:0007669"/>
    <property type="project" value="UniProtKB-KW"/>
</dbReference>
<dbReference type="GO" id="GO:0016887">
    <property type="term" value="F:ATP hydrolysis activity"/>
    <property type="evidence" value="ECO:0007669"/>
    <property type="project" value="InterPro"/>
</dbReference>
<dbReference type="SUPFAM" id="SSF52540">
    <property type="entry name" value="P-loop containing nucleoside triphosphate hydrolases"/>
    <property type="match status" value="1"/>
</dbReference>
<protein>
    <recommendedName>
        <fullName evidence="7">Probable branched-chain amino acid transport ATP-binding protein LivG</fullName>
    </recommendedName>
</protein>
<dbReference type="Pfam" id="PF00005">
    <property type="entry name" value="ABC_tran"/>
    <property type="match status" value="1"/>
</dbReference>
<evidence type="ECO:0000256" key="7">
    <source>
        <dbReference type="ARBA" id="ARBA00072811"/>
    </source>
</evidence>
<evidence type="ECO:0000313" key="9">
    <source>
        <dbReference type="EMBL" id="SFH37761.1"/>
    </source>
</evidence>
<dbReference type="AlphaFoldDB" id="A0A1I2ZKW7"/>
<evidence type="ECO:0000259" key="8">
    <source>
        <dbReference type="PROSITE" id="PS50893"/>
    </source>
</evidence>
<dbReference type="GO" id="GO:0006865">
    <property type="term" value="P:amino acid transport"/>
    <property type="evidence" value="ECO:0007669"/>
    <property type="project" value="UniProtKB-KW"/>
</dbReference>
<dbReference type="InterPro" id="IPR003593">
    <property type="entry name" value="AAA+_ATPase"/>
</dbReference>
<dbReference type="Gene3D" id="3.40.50.300">
    <property type="entry name" value="P-loop containing nucleotide triphosphate hydrolases"/>
    <property type="match status" value="1"/>
</dbReference>
<organism evidence="9 10">
    <name type="scientific">Halorubrum aquaticum</name>
    <dbReference type="NCBI Taxonomy" id="387340"/>
    <lineage>
        <taxon>Archaea</taxon>
        <taxon>Methanobacteriati</taxon>
        <taxon>Methanobacteriota</taxon>
        <taxon>Stenosarchaea group</taxon>
        <taxon>Halobacteria</taxon>
        <taxon>Halobacteriales</taxon>
        <taxon>Haloferacaceae</taxon>
        <taxon>Halorubrum</taxon>
    </lineage>
</organism>
<dbReference type="InterPro" id="IPR027417">
    <property type="entry name" value="P-loop_NTPase"/>
</dbReference>
<accession>A0A1I2ZKW7</accession>